<feature type="signal peptide" evidence="1">
    <location>
        <begin position="1"/>
        <end position="28"/>
    </location>
</feature>
<gene>
    <name evidence="2" type="ORF">N5J77_27085</name>
</gene>
<dbReference type="InterPro" id="IPR029058">
    <property type="entry name" value="AB_hydrolase_fold"/>
</dbReference>
<dbReference type="Gene3D" id="3.40.50.1820">
    <property type="entry name" value="alpha/beta hydrolase"/>
    <property type="match status" value="1"/>
</dbReference>
<dbReference type="SUPFAM" id="SSF82171">
    <property type="entry name" value="DPP6 N-terminal domain-like"/>
    <property type="match status" value="1"/>
</dbReference>
<dbReference type="InterPro" id="IPR053536">
    <property type="entry name" value="Lasso_peptide_isopeptidase"/>
</dbReference>
<dbReference type="NCBIfam" id="NF033523">
    <property type="entry name" value="lasso_peptidase"/>
    <property type="match status" value="1"/>
</dbReference>
<reference evidence="2" key="1">
    <citation type="submission" date="2022-09" db="EMBL/GenBank/DDBJ databases">
        <title>Intensive care unit water sources are persistently colonized with multi-drug resistant bacteria and are the site of extensive horizontal gene transfer of antibiotic resistance genes.</title>
        <authorList>
            <person name="Diorio-Toth L."/>
        </authorList>
    </citation>
    <scope>NUCLEOTIDE SEQUENCE</scope>
    <source>
        <strain evidence="2">GD03659</strain>
    </source>
</reference>
<dbReference type="InterPro" id="IPR011042">
    <property type="entry name" value="6-blade_b-propeller_TolB-like"/>
</dbReference>
<dbReference type="EMBL" id="JAOCKX010000070">
    <property type="protein sequence ID" value="MDH2134802.1"/>
    <property type="molecule type" value="Genomic_DNA"/>
</dbReference>
<name>A0AA43BFF5_SPHYA</name>
<accession>A0AA43BFF5</accession>
<comment type="caution">
    <text evidence="2">The sequence shown here is derived from an EMBL/GenBank/DDBJ whole genome shotgun (WGS) entry which is preliminary data.</text>
</comment>
<feature type="chain" id="PRO_5041302259" evidence="1">
    <location>
        <begin position="29"/>
        <end position="686"/>
    </location>
</feature>
<proteinExistence type="predicted"/>
<organism evidence="2 3">
    <name type="scientific">Sphingobium yanoikuyae</name>
    <name type="common">Sphingomonas yanoikuyae</name>
    <dbReference type="NCBI Taxonomy" id="13690"/>
    <lineage>
        <taxon>Bacteria</taxon>
        <taxon>Pseudomonadati</taxon>
        <taxon>Pseudomonadota</taxon>
        <taxon>Alphaproteobacteria</taxon>
        <taxon>Sphingomonadales</taxon>
        <taxon>Sphingomonadaceae</taxon>
        <taxon>Sphingobium</taxon>
    </lineage>
</organism>
<keyword evidence="1" id="KW-0732">Signal</keyword>
<sequence>MRPEKCIALWAGRAAFCGLSLLTSVALARTPDGEEGQSRLDCRTYLSQDVDREAGKSPTERLASLRQIGTEGLSPAAAQFSVSPSGKLIATLIRRPDPHSNLYCQGLLVIDVKTGSTRLVDIGGDPITMRLDRGTLHDLPSGSGIENPPVWSPDGKAIAYLWGAKGNTGLRVAHPDGSPARTVISNAGDIEDFVWSGDSKAVRYHVSTVVDGRTDEELRNGFRYDGRFWPLSSSAPYPSTERAIALWEQQANSSNSARLLQSGLSTTVLARNRPRLPLELMLPSARLTQPGGAKSLLSLEKGDGSSKVCPMTVCGQVLKAWADQSSGEFIIVTMLGFARSEYAILAWGPGNEQPRTVYRSIDQLLGCAPVEGKIACALEASLRPRHLVSIQIKDGKLSEIYDPNPTGGFADLVSVQRLNWKNAEGQECFGDLVLPRGHSIGEKLPLVVVQYVTRGFLKGATGDEYPIAAIAAAGFAVLSFNRPRDLAEYYREEGREIPKDYVTGWRDRESVQSALFKGIDLVASMGITDGRAAITGLSDGASTATYALATSDRFSTAILSTCCEDPFYTQAGLGPQYRDERNQEQTPLPAIANLDYWRRATLALATPPRCVPLLIQASDAEFRLALSTYETWRYYRYPIEFYVFANEEHLKTQPAHRLAIYDRNIEWLRRWKDGNLPSCPAPQGGH</sequence>
<evidence type="ECO:0000313" key="3">
    <source>
        <dbReference type="Proteomes" id="UP001162318"/>
    </source>
</evidence>
<evidence type="ECO:0000256" key="1">
    <source>
        <dbReference type="SAM" id="SignalP"/>
    </source>
</evidence>
<dbReference type="Proteomes" id="UP001162318">
    <property type="component" value="Unassembled WGS sequence"/>
</dbReference>
<dbReference type="SUPFAM" id="SSF53474">
    <property type="entry name" value="alpha/beta-Hydrolases"/>
    <property type="match status" value="1"/>
</dbReference>
<evidence type="ECO:0000313" key="2">
    <source>
        <dbReference type="EMBL" id="MDH2134802.1"/>
    </source>
</evidence>
<dbReference type="Gene3D" id="2.120.10.30">
    <property type="entry name" value="TolB, C-terminal domain"/>
    <property type="match status" value="1"/>
</dbReference>
<dbReference type="InterPro" id="IPR011659">
    <property type="entry name" value="WD40"/>
</dbReference>
<dbReference type="AlphaFoldDB" id="A0AA43BFF5"/>
<dbReference type="RefSeq" id="WP_279731152.1">
    <property type="nucleotide sequence ID" value="NZ_JAOCKX010000070.1"/>
</dbReference>
<dbReference type="Pfam" id="PF07676">
    <property type="entry name" value="PD40"/>
    <property type="match status" value="1"/>
</dbReference>
<protein>
    <submittedName>
        <fullName evidence="2">Atxe2 family lasso peptide isopeptidase</fullName>
    </submittedName>
</protein>